<sequence length="131" mass="15479">MVLELKVAYNSLLTIIASYGPNKDALVDAKEQFYENLHRVMETIPGGGVNNHRRYEWQSYGEDARNDNGDPREDHCKLDREAVREEDKEEKERYYNLVEQKIENNASRPEESDLENLWIMFKKTLLEVWSV</sequence>
<name>A0A8K0G8K2_IGNLU</name>
<organism evidence="2 3">
    <name type="scientific">Ignelater luminosus</name>
    <name type="common">Cucubano</name>
    <name type="synonym">Pyrophorus luminosus</name>
    <dbReference type="NCBI Taxonomy" id="2038154"/>
    <lineage>
        <taxon>Eukaryota</taxon>
        <taxon>Metazoa</taxon>
        <taxon>Ecdysozoa</taxon>
        <taxon>Arthropoda</taxon>
        <taxon>Hexapoda</taxon>
        <taxon>Insecta</taxon>
        <taxon>Pterygota</taxon>
        <taxon>Neoptera</taxon>
        <taxon>Endopterygota</taxon>
        <taxon>Coleoptera</taxon>
        <taxon>Polyphaga</taxon>
        <taxon>Elateriformia</taxon>
        <taxon>Elateroidea</taxon>
        <taxon>Elateridae</taxon>
        <taxon>Agrypninae</taxon>
        <taxon>Pyrophorini</taxon>
        <taxon>Ignelater</taxon>
    </lineage>
</organism>
<evidence type="ECO:0000313" key="2">
    <source>
        <dbReference type="EMBL" id="KAF2890144.1"/>
    </source>
</evidence>
<comment type="caution">
    <text evidence="2">The sequence shown here is derived from an EMBL/GenBank/DDBJ whole genome shotgun (WGS) entry which is preliminary data.</text>
</comment>
<accession>A0A8K0G8K2</accession>
<gene>
    <name evidence="2" type="ORF">ILUMI_16029</name>
</gene>
<feature type="region of interest" description="Disordered" evidence="1">
    <location>
        <begin position="62"/>
        <end position="90"/>
    </location>
</feature>
<keyword evidence="3" id="KW-1185">Reference proteome</keyword>
<dbReference type="AlphaFoldDB" id="A0A8K0G8K2"/>
<proteinExistence type="predicted"/>
<evidence type="ECO:0000256" key="1">
    <source>
        <dbReference type="SAM" id="MobiDB-lite"/>
    </source>
</evidence>
<reference evidence="2" key="1">
    <citation type="submission" date="2019-08" db="EMBL/GenBank/DDBJ databases">
        <title>The genome of the North American firefly Photinus pyralis.</title>
        <authorList>
            <consortium name="Photinus pyralis genome working group"/>
            <person name="Fallon T.R."/>
            <person name="Sander Lower S.E."/>
            <person name="Weng J.-K."/>
        </authorList>
    </citation>
    <scope>NUCLEOTIDE SEQUENCE</scope>
    <source>
        <strain evidence="2">TRF0915ILg1</strain>
        <tissue evidence="2">Whole body</tissue>
    </source>
</reference>
<dbReference type="Proteomes" id="UP000801492">
    <property type="component" value="Unassembled WGS sequence"/>
</dbReference>
<protein>
    <submittedName>
        <fullName evidence="2">Uncharacterized protein</fullName>
    </submittedName>
</protein>
<dbReference type="EMBL" id="VTPC01057486">
    <property type="protein sequence ID" value="KAF2890144.1"/>
    <property type="molecule type" value="Genomic_DNA"/>
</dbReference>
<evidence type="ECO:0000313" key="3">
    <source>
        <dbReference type="Proteomes" id="UP000801492"/>
    </source>
</evidence>